<protein>
    <submittedName>
        <fullName evidence="1">Uncharacterized protein</fullName>
    </submittedName>
</protein>
<proteinExistence type="predicted"/>
<organism evidence="1 2">
    <name type="scientific">Choristoneura fumiferana</name>
    <name type="common">Spruce budworm moth</name>
    <name type="synonym">Archips fumiferana</name>
    <dbReference type="NCBI Taxonomy" id="7141"/>
    <lineage>
        <taxon>Eukaryota</taxon>
        <taxon>Metazoa</taxon>
        <taxon>Ecdysozoa</taxon>
        <taxon>Arthropoda</taxon>
        <taxon>Hexapoda</taxon>
        <taxon>Insecta</taxon>
        <taxon>Pterygota</taxon>
        <taxon>Neoptera</taxon>
        <taxon>Endopterygota</taxon>
        <taxon>Lepidoptera</taxon>
        <taxon>Glossata</taxon>
        <taxon>Ditrysia</taxon>
        <taxon>Tortricoidea</taxon>
        <taxon>Tortricidae</taxon>
        <taxon>Tortricinae</taxon>
        <taxon>Choristoneura</taxon>
    </lineage>
</organism>
<keyword evidence="2" id="KW-1185">Reference proteome</keyword>
<dbReference type="EMBL" id="CM046103">
    <property type="protein sequence ID" value="KAI8427809.1"/>
    <property type="molecule type" value="Genomic_DNA"/>
</dbReference>
<reference evidence="1 2" key="1">
    <citation type="journal article" date="2022" name="Genome Biol. Evol.">
        <title>The Spruce Budworm Genome: Reconstructing the Evolutionary History of Antifreeze Proteins.</title>
        <authorList>
            <person name="Beliveau C."/>
            <person name="Gagne P."/>
            <person name="Picq S."/>
            <person name="Vernygora O."/>
            <person name="Keeling C.I."/>
            <person name="Pinkney K."/>
            <person name="Doucet D."/>
            <person name="Wen F."/>
            <person name="Johnston J.S."/>
            <person name="Maaroufi H."/>
            <person name="Boyle B."/>
            <person name="Laroche J."/>
            <person name="Dewar K."/>
            <person name="Juretic N."/>
            <person name="Blackburn G."/>
            <person name="Nisole A."/>
            <person name="Brunet B."/>
            <person name="Brandao M."/>
            <person name="Lumley L."/>
            <person name="Duan J."/>
            <person name="Quan G."/>
            <person name="Lucarotti C.J."/>
            <person name="Roe A.D."/>
            <person name="Sperling F.A.H."/>
            <person name="Levesque R.C."/>
            <person name="Cusson M."/>
        </authorList>
    </citation>
    <scope>NUCLEOTIDE SEQUENCE [LARGE SCALE GENOMIC DNA]</scope>
    <source>
        <strain evidence="1">Glfc:IPQL:Cfum</strain>
    </source>
</reference>
<evidence type="ECO:0000313" key="2">
    <source>
        <dbReference type="Proteomes" id="UP001064048"/>
    </source>
</evidence>
<gene>
    <name evidence="1" type="ORF">MSG28_002205</name>
</gene>
<comment type="caution">
    <text evidence="1">The sequence shown here is derived from an EMBL/GenBank/DDBJ whole genome shotgun (WGS) entry which is preliminary data.</text>
</comment>
<accession>A0ACC0JUT7</accession>
<evidence type="ECO:0000313" key="1">
    <source>
        <dbReference type="EMBL" id="KAI8427809.1"/>
    </source>
</evidence>
<dbReference type="Proteomes" id="UP001064048">
    <property type="component" value="Chromosome 3"/>
</dbReference>
<sequence length="77" mass="8784">MARPGPDAKEIRRSMTRTSLRGQGRREHITDPFYQYNCKIENVATVSLCKGNGPGPADTLRPAARRHLTLRRRHTEL</sequence>
<name>A0ACC0JUT7_CHOFU</name>